<organism evidence="4 5">
    <name type="scientific">Trichogramma kaykai</name>
    <dbReference type="NCBI Taxonomy" id="54128"/>
    <lineage>
        <taxon>Eukaryota</taxon>
        <taxon>Metazoa</taxon>
        <taxon>Ecdysozoa</taxon>
        <taxon>Arthropoda</taxon>
        <taxon>Hexapoda</taxon>
        <taxon>Insecta</taxon>
        <taxon>Pterygota</taxon>
        <taxon>Neoptera</taxon>
        <taxon>Endopterygota</taxon>
        <taxon>Hymenoptera</taxon>
        <taxon>Apocrita</taxon>
        <taxon>Proctotrupomorpha</taxon>
        <taxon>Chalcidoidea</taxon>
        <taxon>Trichogrammatidae</taxon>
        <taxon>Trichogramma</taxon>
    </lineage>
</organism>
<dbReference type="Pfam" id="PF13637">
    <property type="entry name" value="Ank_4"/>
    <property type="match status" value="1"/>
</dbReference>
<accession>A0ABD2XND0</accession>
<dbReference type="PANTHER" id="PTHR24134:SF9">
    <property type="entry name" value="ANKYRIN REPEAT AND SOCS BOX PROTEIN 8"/>
    <property type="match status" value="1"/>
</dbReference>
<comment type="caution">
    <text evidence="4">The sequence shown here is derived from an EMBL/GenBank/DDBJ whole genome shotgun (WGS) entry which is preliminary data.</text>
</comment>
<proteinExistence type="predicted"/>
<evidence type="ECO:0000313" key="5">
    <source>
        <dbReference type="Proteomes" id="UP001627154"/>
    </source>
</evidence>
<dbReference type="EMBL" id="JBJJXI010000019">
    <property type="protein sequence ID" value="KAL3406533.1"/>
    <property type="molecule type" value="Genomic_DNA"/>
</dbReference>
<dbReference type="Pfam" id="PF12796">
    <property type="entry name" value="Ank_2"/>
    <property type="match status" value="1"/>
</dbReference>
<protein>
    <submittedName>
        <fullName evidence="4">Uncharacterized protein</fullName>
    </submittedName>
</protein>
<evidence type="ECO:0000256" key="3">
    <source>
        <dbReference type="PROSITE-ProRule" id="PRU00023"/>
    </source>
</evidence>
<dbReference type="PROSITE" id="PS50088">
    <property type="entry name" value="ANK_REPEAT"/>
    <property type="match status" value="1"/>
</dbReference>
<name>A0ABD2XND0_9HYME</name>
<keyword evidence="5" id="KW-1185">Reference proteome</keyword>
<gene>
    <name evidence="4" type="ORF">TKK_001841</name>
</gene>
<dbReference type="SUPFAM" id="SSF48403">
    <property type="entry name" value="Ankyrin repeat"/>
    <property type="match status" value="1"/>
</dbReference>
<feature type="repeat" description="ANK" evidence="3">
    <location>
        <begin position="107"/>
        <end position="133"/>
    </location>
</feature>
<dbReference type="InterPro" id="IPR036770">
    <property type="entry name" value="Ankyrin_rpt-contain_sf"/>
</dbReference>
<dbReference type="InterPro" id="IPR002110">
    <property type="entry name" value="Ankyrin_rpt"/>
</dbReference>
<dbReference type="Gene3D" id="1.25.40.20">
    <property type="entry name" value="Ankyrin repeat-containing domain"/>
    <property type="match status" value="2"/>
</dbReference>
<evidence type="ECO:0000313" key="4">
    <source>
        <dbReference type="EMBL" id="KAL3406533.1"/>
    </source>
</evidence>
<reference evidence="4 5" key="1">
    <citation type="journal article" date="2024" name="bioRxiv">
        <title>A reference genome for Trichogramma kaykai: A tiny desert-dwelling parasitoid wasp with competing sex-ratio distorters.</title>
        <authorList>
            <person name="Culotta J."/>
            <person name="Lindsey A.R."/>
        </authorList>
    </citation>
    <scope>NUCLEOTIDE SEQUENCE [LARGE SCALE GENOMIC DNA]</scope>
    <source>
        <strain evidence="4 5">KSX58</strain>
    </source>
</reference>
<dbReference type="SMART" id="SM00248">
    <property type="entry name" value="ANK"/>
    <property type="match status" value="5"/>
</dbReference>
<dbReference type="PRINTS" id="PR01415">
    <property type="entry name" value="ANKYRIN"/>
</dbReference>
<sequence length="536" mass="61636">MAKLLLNNGADLKLVDDDWCKTPLRCLKRVYEHCRSDELEPLQVIGNHFLSNLVKHTTDKDELENLGGDEGFTYLHAACMYGNNEIVHKFIDQRIDLDLIWYLYDGTNESPLTWATKFKKVEIIKVLLKHGADPSISLLRKNLLHVFFNSFNFDSELLELLIDYKCDENARDHENCTPLALCLDSILNIIDPAWDDESTELMRTGHKNLEILLQNNTNPNQVLGNGQTCLHLVVSSRLCGPIHDYTDVCLPPFENLMFSRIIRCVEMVKLLLKYGANPNFIDNEGNSPLYLAVLRCDYDVVKIKCSHFYLSSIDLFKSKGHKMIGSSDLTILKFLIDPMVDDEDYEPYSFEATLKFGSLTRMRALLNKIPSDPQDLHLCSNALQNHLEIIQKGKMYITEEMKDCLIQWSHTNPIEQVEEDFYAEISEQIGYVKNLMIKDGVSLLNVCTTSPEKGYHLIKNSEFWIFFNSNKKEFSTISNVIKGYIIQCLMRKLFVDIGLEYIILLTQGNFPLLYCDQVIQYLSNEDILSVCMSVDK</sequence>
<keyword evidence="2 3" id="KW-0040">ANK repeat</keyword>
<keyword evidence="1" id="KW-0677">Repeat</keyword>
<dbReference type="Proteomes" id="UP001627154">
    <property type="component" value="Unassembled WGS sequence"/>
</dbReference>
<evidence type="ECO:0000256" key="1">
    <source>
        <dbReference type="ARBA" id="ARBA00022737"/>
    </source>
</evidence>
<dbReference type="AlphaFoldDB" id="A0ABD2XND0"/>
<evidence type="ECO:0000256" key="2">
    <source>
        <dbReference type="ARBA" id="ARBA00023043"/>
    </source>
</evidence>
<dbReference type="PANTHER" id="PTHR24134">
    <property type="entry name" value="ANKYRIN REPEAT-CONTAINING PROTEIN DDB_G0279043"/>
    <property type="match status" value="1"/>
</dbReference>
<dbReference type="PROSITE" id="PS50297">
    <property type="entry name" value="ANK_REP_REGION"/>
    <property type="match status" value="1"/>
</dbReference>